<name>A0A6P3VGU2_CLUHA</name>
<gene>
    <name evidence="26" type="primary">naaladl1</name>
</gene>
<evidence type="ECO:0000256" key="1">
    <source>
        <dbReference type="ARBA" id="ARBA00001947"/>
    </source>
</evidence>
<dbReference type="CTD" id="10004"/>
<feature type="domain" description="Transferrin receptor-like dimerisation" evidence="23">
    <location>
        <begin position="623"/>
        <end position="740"/>
    </location>
</feature>
<evidence type="ECO:0000256" key="21">
    <source>
        <dbReference type="ARBA" id="ARBA00081462"/>
    </source>
</evidence>
<keyword evidence="10" id="KW-0378">Hydrolase</keyword>
<dbReference type="Gene3D" id="1.20.930.40">
    <property type="entry name" value="Transferrin receptor-like, dimerisation domain"/>
    <property type="match status" value="1"/>
</dbReference>
<dbReference type="GO" id="GO:0046872">
    <property type="term" value="F:metal ion binding"/>
    <property type="evidence" value="ECO:0007669"/>
    <property type="project" value="UniProtKB-KW"/>
</dbReference>
<dbReference type="GO" id="GO:0016324">
    <property type="term" value="C:apical plasma membrane"/>
    <property type="evidence" value="ECO:0007669"/>
    <property type="project" value="UniProtKB-SubCell"/>
</dbReference>
<evidence type="ECO:0000256" key="17">
    <source>
        <dbReference type="ARBA" id="ARBA00023157"/>
    </source>
</evidence>
<comment type="subunit">
    <text evidence="4">Homodimer.</text>
</comment>
<keyword evidence="17" id="KW-1015">Disulfide bond</keyword>
<sequence>MLKKVLLFGLGGAAALVVGILIGHFGIQTDGPDAVPDWVAELSKDVDESLIEKFIAEVDNIQIQENLRELTKVPHMATTEGDEKTVQFMLTRWQDPKSGLDKAWREEYKVYLSFPDQSRPNKVTVVNASDAVLYTAREKEKPYLPDQEDQAVVQPYAAYGPPGNPKGKLVYANQGKTSDYEHLNKTVDLRGTIAIVRYGGAGRAAKAINAAPFGVVGVLVYTDPGDINDGKMFDTNETYPNSWYLPPSGVERGSFNTDFGDLLTPYLAAKEDTYRIPKEDITGIPPIPIQPIGFEDASALICELGGEASPTDWRGAFNCPYNMGGPGFQPASQFNNSDVLLDVYNQEELRNSSNVMGVIRGSVEPDRYVIYGNHRDSWVHGAIDPSSGTSVMLEISRVLGKMVKEGKWRPRRSIIFGSWGAEEFGLIGSAEYTEEYYSKLIQRTVAYINVDISVFANATLRASGSPSAQSVIFTATKQVKIPGSDTTSVYDNWIRYFNRTSDTYGDIPNVGYLTGAGSDYAAFMHFLGITSMDIAYTYDRSKTKARIYPAYHTAYDTFDYSSKYIDPGFTSHQTVGRTAGNVLLRLADSLLLPFNCSDYAESLEGYLKVAITNFRDELTTHSISMEPLNQAVTKFRTAANNLNSVIHGLDLSKVTPLEVRKINDQLMLLDRAFLDPLAFPNKYAFRHVIWASKSSGLATFPGLADAFERAQKTGLKEDWSQAHRHLSILTQAIAGAASTIDEVI</sequence>
<evidence type="ECO:0000259" key="22">
    <source>
        <dbReference type="Pfam" id="PF02225"/>
    </source>
</evidence>
<comment type="subcellular location">
    <subcellularLocation>
        <location evidence="2">Apical cell membrane</location>
        <topology evidence="2">Single-pass type II membrane protein</topology>
    </subcellularLocation>
</comment>
<evidence type="ECO:0000256" key="13">
    <source>
        <dbReference type="ARBA" id="ARBA00022968"/>
    </source>
</evidence>
<evidence type="ECO:0000256" key="4">
    <source>
        <dbReference type="ARBA" id="ARBA00011738"/>
    </source>
</evidence>
<keyword evidence="9" id="KW-0479">Metal-binding</keyword>
<evidence type="ECO:0000256" key="8">
    <source>
        <dbReference type="ARBA" id="ARBA00022692"/>
    </source>
</evidence>
<dbReference type="SUPFAM" id="SSF53187">
    <property type="entry name" value="Zn-dependent exopeptidases"/>
    <property type="match status" value="1"/>
</dbReference>
<keyword evidence="11" id="KW-0862">Zinc</keyword>
<evidence type="ECO:0000313" key="26">
    <source>
        <dbReference type="RefSeq" id="XP_012671311.2"/>
    </source>
</evidence>
<keyword evidence="14" id="KW-1133">Transmembrane helix</keyword>
<dbReference type="Pfam" id="PF04389">
    <property type="entry name" value="Peptidase_M28"/>
    <property type="match status" value="1"/>
</dbReference>
<evidence type="ECO:0000256" key="10">
    <source>
        <dbReference type="ARBA" id="ARBA00022801"/>
    </source>
</evidence>
<dbReference type="GO" id="GO:0006508">
    <property type="term" value="P:proteolysis"/>
    <property type="evidence" value="ECO:0007669"/>
    <property type="project" value="UniProtKB-KW"/>
</dbReference>
<dbReference type="InterPro" id="IPR007484">
    <property type="entry name" value="Peptidase_M28"/>
</dbReference>
<dbReference type="FunFam" id="1.20.930.40:FF:000001">
    <property type="entry name" value="N-acetylated-alpha-linked acidic dipeptidase 2"/>
    <property type="match status" value="1"/>
</dbReference>
<evidence type="ECO:0000256" key="2">
    <source>
        <dbReference type="ARBA" id="ARBA00004655"/>
    </source>
</evidence>
<dbReference type="Pfam" id="PF02225">
    <property type="entry name" value="PA"/>
    <property type="match status" value="1"/>
</dbReference>
<dbReference type="FunFam" id="3.40.630.10:FF:000101">
    <property type="entry name" value="N-acetylated alpha-linked acidic dipeptidase like 1"/>
    <property type="match status" value="2"/>
</dbReference>
<evidence type="ECO:0000256" key="14">
    <source>
        <dbReference type="ARBA" id="ARBA00022989"/>
    </source>
</evidence>
<dbReference type="Proteomes" id="UP000515152">
    <property type="component" value="Chromosome 7"/>
</dbReference>
<evidence type="ECO:0000256" key="16">
    <source>
        <dbReference type="ARBA" id="ARBA00023136"/>
    </source>
</evidence>
<keyword evidence="16" id="KW-0472">Membrane</keyword>
<dbReference type="GO" id="GO:0004180">
    <property type="term" value="F:carboxypeptidase activity"/>
    <property type="evidence" value="ECO:0007669"/>
    <property type="project" value="TreeGrafter"/>
</dbReference>
<dbReference type="Gene3D" id="3.40.630.10">
    <property type="entry name" value="Zn peptidases"/>
    <property type="match status" value="1"/>
</dbReference>
<dbReference type="PANTHER" id="PTHR10404">
    <property type="entry name" value="N-ACETYLATED-ALPHA-LINKED ACIDIC DIPEPTIDASE"/>
    <property type="match status" value="1"/>
</dbReference>
<keyword evidence="8" id="KW-0812">Transmembrane</keyword>
<dbReference type="GeneID" id="105889923"/>
<dbReference type="PANTHER" id="PTHR10404:SF50">
    <property type="entry name" value="AMINOPEPTIDASE NAALADL1"/>
    <property type="match status" value="1"/>
</dbReference>
<dbReference type="GO" id="GO:0008237">
    <property type="term" value="F:metallopeptidase activity"/>
    <property type="evidence" value="ECO:0007669"/>
    <property type="project" value="UniProtKB-KW"/>
</dbReference>
<keyword evidence="13" id="KW-0735">Signal-anchor</keyword>
<dbReference type="GO" id="GO:0004177">
    <property type="term" value="F:aminopeptidase activity"/>
    <property type="evidence" value="ECO:0007669"/>
    <property type="project" value="UniProtKB-KW"/>
</dbReference>
<evidence type="ECO:0000259" key="24">
    <source>
        <dbReference type="Pfam" id="PF04389"/>
    </source>
</evidence>
<dbReference type="CDD" id="cd02121">
    <property type="entry name" value="PA_GCPII_like"/>
    <property type="match status" value="1"/>
</dbReference>
<protein>
    <recommendedName>
        <fullName evidence="20">Aminopeptidase NAALADL1</fullName>
    </recommendedName>
    <alternativeName>
        <fullName evidence="21">N-acetylated-alpha-linked acidic dipeptidase-like protein</fullName>
    </alternativeName>
</protein>
<evidence type="ECO:0000256" key="15">
    <source>
        <dbReference type="ARBA" id="ARBA00023049"/>
    </source>
</evidence>
<keyword evidence="7" id="KW-0645">Protease</keyword>
<dbReference type="KEGG" id="char:105889923"/>
<dbReference type="InterPro" id="IPR039373">
    <property type="entry name" value="Peptidase_M28B"/>
</dbReference>
<dbReference type="OrthoDB" id="5841748at2759"/>
<proteinExistence type="inferred from homology"/>
<dbReference type="RefSeq" id="XP_012671311.2">
    <property type="nucleotide sequence ID" value="XM_012815857.3"/>
</dbReference>
<evidence type="ECO:0000256" key="11">
    <source>
        <dbReference type="ARBA" id="ARBA00022833"/>
    </source>
</evidence>
<evidence type="ECO:0000256" key="7">
    <source>
        <dbReference type="ARBA" id="ARBA00022670"/>
    </source>
</evidence>
<organism evidence="25 26">
    <name type="scientific">Clupea harengus</name>
    <name type="common">Atlantic herring</name>
    <dbReference type="NCBI Taxonomy" id="7950"/>
    <lineage>
        <taxon>Eukaryota</taxon>
        <taxon>Metazoa</taxon>
        <taxon>Chordata</taxon>
        <taxon>Craniata</taxon>
        <taxon>Vertebrata</taxon>
        <taxon>Euteleostomi</taxon>
        <taxon>Actinopterygii</taxon>
        <taxon>Neopterygii</taxon>
        <taxon>Teleostei</taxon>
        <taxon>Clupei</taxon>
        <taxon>Clupeiformes</taxon>
        <taxon>Clupeoidei</taxon>
        <taxon>Clupeidae</taxon>
        <taxon>Clupea</taxon>
    </lineage>
</organism>
<dbReference type="InterPro" id="IPR036757">
    <property type="entry name" value="TFR-like_dimer_dom_sf"/>
</dbReference>
<dbReference type="AlphaFoldDB" id="A0A6P3VGU2"/>
<keyword evidence="6" id="KW-1003">Cell membrane</keyword>
<dbReference type="InterPro" id="IPR046450">
    <property type="entry name" value="PA_dom_sf"/>
</dbReference>
<evidence type="ECO:0000256" key="6">
    <source>
        <dbReference type="ARBA" id="ARBA00022475"/>
    </source>
</evidence>
<evidence type="ECO:0000256" key="18">
    <source>
        <dbReference type="ARBA" id="ARBA00023180"/>
    </source>
</evidence>
<reference evidence="26" key="1">
    <citation type="submission" date="2025-08" db="UniProtKB">
        <authorList>
            <consortium name="RefSeq"/>
        </authorList>
    </citation>
    <scope>IDENTIFICATION</scope>
</reference>
<evidence type="ECO:0000256" key="3">
    <source>
        <dbReference type="ARBA" id="ARBA00005634"/>
    </source>
</evidence>
<keyword evidence="5 26" id="KW-0031">Aminopeptidase</keyword>
<dbReference type="FunFam" id="3.50.30.30:FF:000021">
    <property type="entry name" value="N-acetylated alpha-linked acidic dipeptidase-like 1"/>
    <property type="match status" value="1"/>
</dbReference>
<evidence type="ECO:0000313" key="25">
    <source>
        <dbReference type="Proteomes" id="UP000515152"/>
    </source>
</evidence>
<keyword evidence="12" id="KW-0106">Calcium</keyword>
<dbReference type="SUPFAM" id="SSF47672">
    <property type="entry name" value="Transferrin receptor-like dimerisation domain"/>
    <property type="match status" value="1"/>
</dbReference>
<feature type="domain" description="PA" evidence="22">
    <location>
        <begin position="166"/>
        <end position="254"/>
    </location>
</feature>
<feature type="domain" description="Peptidase M28" evidence="24">
    <location>
        <begin position="354"/>
        <end position="562"/>
    </location>
</feature>
<evidence type="ECO:0000259" key="23">
    <source>
        <dbReference type="Pfam" id="PF04253"/>
    </source>
</evidence>
<comment type="similarity">
    <text evidence="3">Belongs to the peptidase M28 family. M28B subfamily.</text>
</comment>
<keyword evidence="15" id="KW-0482">Metalloprotease</keyword>
<dbReference type="InterPro" id="IPR007365">
    <property type="entry name" value="TFR-like_dimer_dom"/>
</dbReference>
<evidence type="ECO:0000256" key="20">
    <source>
        <dbReference type="ARBA" id="ARBA00068168"/>
    </source>
</evidence>
<keyword evidence="25" id="KW-1185">Reference proteome</keyword>
<dbReference type="InterPro" id="IPR003137">
    <property type="entry name" value="PA_domain"/>
</dbReference>
<dbReference type="SUPFAM" id="SSF52025">
    <property type="entry name" value="PA domain"/>
    <property type="match status" value="1"/>
</dbReference>
<keyword evidence="18" id="KW-0325">Glycoprotein</keyword>
<dbReference type="CDD" id="cd08022">
    <property type="entry name" value="M28_PSMA_like"/>
    <property type="match status" value="1"/>
</dbReference>
<accession>A0A6P3VGU2</accession>
<dbReference type="Pfam" id="PF04253">
    <property type="entry name" value="TFR_dimer"/>
    <property type="match status" value="1"/>
</dbReference>
<evidence type="ECO:0000256" key="19">
    <source>
        <dbReference type="ARBA" id="ARBA00059290"/>
    </source>
</evidence>
<dbReference type="Gene3D" id="3.50.30.30">
    <property type="match status" value="1"/>
</dbReference>
<comment type="cofactor">
    <cofactor evidence="1">
        <name>Zn(2+)</name>
        <dbReference type="ChEBI" id="CHEBI:29105"/>
    </cofactor>
</comment>
<evidence type="ECO:0000256" key="9">
    <source>
        <dbReference type="ARBA" id="ARBA00022723"/>
    </source>
</evidence>
<evidence type="ECO:0000256" key="12">
    <source>
        <dbReference type="ARBA" id="ARBA00022837"/>
    </source>
</evidence>
<evidence type="ECO:0000256" key="5">
    <source>
        <dbReference type="ARBA" id="ARBA00022438"/>
    </source>
</evidence>
<comment type="function">
    <text evidence="19">Aminopeptidase with broad substrate specificity. Has lower activity with substrates that have Asp or Glu in the P2' position, or Pro in the P3' position. Lacks activity with substrates that have both Pro in the P3' position and Asp or Glu in the P2' position. Lacks carboxypeptidase activity. Lacks dipeptidyl-peptidase IV type activity.</text>
</comment>